<evidence type="ECO:0000259" key="5">
    <source>
        <dbReference type="PROSITE" id="PS50113"/>
    </source>
</evidence>
<dbReference type="InterPro" id="IPR001610">
    <property type="entry name" value="PAC"/>
</dbReference>
<sequence>MYRMKKKIRAICNEAVSLSLRKRAEDCLLLTEIDANAVDGTDYRRLLWELQAHQIELEMQLAELRKAHAKSRALVARLRASETQLRLGFDYSYDWEYWQKPDRGIAYMSSSCEDITGIPPAEFVANHRLLRRIVHPEDRAIMNQHMRETAVNRADAQLEFRIKNPSGEVRYIAHRCRAVISPEGVYMGRRVSNRDITERKQIELKLMASESRYKTLFETASDAIFIMSGEVFVDCNAATLDMFRCTREQIINKPPYDFSPAIQPDGRDSLSAAREKIHAALQGRTMLFEWWHQRADGEVFYAEVSLHAFRIETDDFIVAIVRDINKRRLLEQQLEKQAHTDVLTGLNSRGHLLALLEREIKRAKRYNSPLSVAMLDLDYFKAVNDNHGHHAGDMVLKAFARVCLEVLRKIDVIGRVGGEEFVVLFPETTLEQALEVAERLRQAIAAMNVRIESGLCIRFTVSMGLAALDNNDINLDGLLTQADKALYQAKYGGRNKVCCFSAG</sequence>
<organism evidence="7 8">
    <name type="scientific">Methylomonas methanica (strain DSM 25384 / MC09)</name>
    <dbReference type="NCBI Taxonomy" id="857087"/>
    <lineage>
        <taxon>Bacteria</taxon>
        <taxon>Pseudomonadati</taxon>
        <taxon>Pseudomonadota</taxon>
        <taxon>Gammaproteobacteria</taxon>
        <taxon>Methylococcales</taxon>
        <taxon>Methylococcaceae</taxon>
        <taxon>Methylomonas</taxon>
    </lineage>
</organism>
<dbReference type="EC" id="2.7.7.65" evidence="2"/>
<dbReference type="InterPro" id="IPR000160">
    <property type="entry name" value="GGDEF_dom"/>
</dbReference>
<dbReference type="PROSITE" id="PS50112">
    <property type="entry name" value="PAS"/>
    <property type="match status" value="1"/>
</dbReference>
<dbReference type="PANTHER" id="PTHR45138">
    <property type="entry name" value="REGULATORY COMPONENTS OF SENSORY TRANSDUCTION SYSTEM"/>
    <property type="match status" value="1"/>
</dbReference>
<dbReference type="GO" id="GO:1902201">
    <property type="term" value="P:negative regulation of bacterial-type flagellum-dependent cell motility"/>
    <property type="evidence" value="ECO:0007669"/>
    <property type="project" value="TreeGrafter"/>
</dbReference>
<proteinExistence type="predicted"/>
<dbReference type="SMART" id="SM00267">
    <property type="entry name" value="GGDEF"/>
    <property type="match status" value="1"/>
</dbReference>
<dbReference type="AlphaFoldDB" id="G0A7C1"/>
<dbReference type="InterPro" id="IPR043128">
    <property type="entry name" value="Rev_trsase/Diguanyl_cyclase"/>
</dbReference>
<reference evidence="8" key="3">
    <citation type="submission" date="2011-05" db="EMBL/GenBank/DDBJ databases">
        <title>Complete sequence of Methylomonas methanica MC09.</title>
        <authorList>
            <consortium name="US DOE Joint Genome Institute"/>
            <person name="Lucas S."/>
            <person name="Han J."/>
            <person name="Lapidus A."/>
            <person name="Cheng J.-F."/>
            <person name="Goodwin L."/>
            <person name="Pitluck S."/>
            <person name="Peters L."/>
            <person name="Mikhailova N."/>
            <person name="Teshima H."/>
            <person name="Han C."/>
            <person name="Tapia R."/>
            <person name="Land M."/>
            <person name="Hauser L."/>
            <person name="Kyrpides N."/>
            <person name="Ivanova N."/>
            <person name="Pagani I."/>
            <person name="Stein L."/>
            <person name="Woyke T."/>
        </authorList>
    </citation>
    <scope>NUCLEOTIDE SEQUENCE [LARGE SCALE GENOMIC DNA]</scope>
    <source>
        <strain evidence="8">MC09</strain>
    </source>
</reference>
<dbReference type="FunFam" id="3.30.70.270:FF:000001">
    <property type="entry name" value="Diguanylate cyclase domain protein"/>
    <property type="match status" value="1"/>
</dbReference>
<name>G0A7C1_METMM</name>
<dbReference type="GO" id="GO:0043709">
    <property type="term" value="P:cell adhesion involved in single-species biofilm formation"/>
    <property type="evidence" value="ECO:0007669"/>
    <property type="project" value="TreeGrafter"/>
</dbReference>
<dbReference type="InterPro" id="IPR013655">
    <property type="entry name" value="PAS_fold_3"/>
</dbReference>
<dbReference type="SUPFAM" id="SSF55785">
    <property type="entry name" value="PYP-like sensor domain (PAS domain)"/>
    <property type="match status" value="2"/>
</dbReference>
<evidence type="ECO:0000313" key="8">
    <source>
        <dbReference type="Proteomes" id="UP000008888"/>
    </source>
</evidence>
<dbReference type="GO" id="GO:0005886">
    <property type="term" value="C:plasma membrane"/>
    <property type="evidence" value="ECO:0007669"/>
    <property type="project" value="TreeGrafter"/>
</dbReference>
<evidence type="ECO:0000256" key="3">
    <source>
        <dbReference type="ARBA" id="ARBA00034247"/>
    </source>
</evidence>
<feature type="domain" description="GGDEF" evidence="6">
    <location>
        <begin position="368"/>
        <end position="502"/>
    </location>
</feature>
<keyword evidence="8" id="KW-1185">Reference proteome</keyword>
<dbReference type="eggNOG" id="COG3706">
    <property type="taxonomic scope" value="Bacteria"/>
</dbReference>
<evidence type="ECO:0000259" key="6">
    <source>
        <dbReference type="PROSITE" id="PS50887"/>
    </source>
</evidence>
<dbReference type="Pfam" id="PF00990">
    <property type="entry name" value="GGDEF"/>
    <property type="match status" value="1"/>
</dbReference>
<dbReference type="InterPro" id="IPR035965">
    <property type="entry name" value="PAS-like_dom_sf"/>
</dbReference>
<comment type="cofactor">
    <cofactor evidence="1">
        <name>Mg(2+)</name>
        <dbReference type="ChEBI" id="CHEBI:18420"/>
    </cofactor>
</comment>
<dbReference type="Proteomes" id="UP000008888">
    <property type="component" value="Chromosome"/>
</dbReference>
<dbReference type="InterPro" id="IPR000014">
    <property type="entry name" value="PAS"/>
</dbReference>
<dbReference type="PROSITE" id="PS50887">
    <property type="entry name" value="GGDEF"/>
    <property type="match status" value="1"/>
</dbReference>
<evidence type="ECO:0000256" key="2">
    <source>
        <dbReference type="ARBA" id="ARBA00012528"/>
    </source>
</evidence>
<feature type="domain" description="PAC" evidence="5">
    <location>
        <begin position="286"/>
        <end position="336"/>
    </location>
</feature>
<dbReference type="NCBIfam" id="TIGR00254">
    <property type="entry name" value="GGDEF"/>
    <property type="match status" value="1"/>
</dbReference>
<reference evidence="7 8" key="1">
    <citation type="journal article" date="2011" name="J. Bacteriol.">
        <title>Complete Genome Sequence of the Aerobic Marine Methanotroph Methylomonas methanica MC09.</title>
        <authorList>
            <person name="Boden R."/>
            <person name="Cunliffe M."/>
            <person name="Scanlan J."/>
            <person name="Moussard H."/>
            <person name="Kits K.D."/>
            <person name="Klotz M.G."/>
            <person name="Jetten M.S."/>
            <person name="Vuilleumier S."/>
            <person name="Han J."/>
            <person name="Peters L."/>
            <person name="Mikhailova N."/>
            <person name="Teshima H."/>
            <person name="Tapia R."/>
            <person name="Kyrpides N."/>
            <person name="Ivanova N."/>
            <person name="Pagani I."/>
            <person name="Cheng J.F."/>
            <person name="Goodwin L."/>
            <person name="Han C."/>
            <person name="Hauser L."/>
            <person name="Land M.L."/>
            <person name="Lapidus A."/>
            <person name="Lucas S."/>
            <person name="Pitluck S."/>
            <person name="Woyke T."/>
            <person name="Stein L."/>
            <person name="Murrell J.C."/>
        </authorList>
    </citation>
    <scope>NUCLEOTIDE SEQUENCE [LARGE SCALE GENOMIC DNA]</scope>
    <source>
        <strain evidence="7 8">MC09</strain>
    </source>
</reference>
<dbReference type="CDD" id="cd00130">
    <property type="entry name" value="PAS"/>
    <property type="match status" value="2"/>
</dbReference>
<dbReference type="Gene3D" id="3.30.450.20">
    <property type="entry name" value="PAS domain"/>
    <property type="match status" value="2"/>
</dbReference>
<dbReference type="InterPro" id="IPR029787">
    <property type="entry name" value="Nucleotide_cyclase"/>
</dbReference>
<dbReference type="Pfam" id="PF08447">
    <property type="entry name" value="PAS_3"/>
    <property type="match status" value="1"/>
</dbReference>
<evidence type="ECO:0000256" key="1">
    <source>
        <dbReference type="ARBA" id="ARBA00001946"/>
    </source>
</evidence>
<dbReference type="EMBL" id="CP002738">
    <property type="protein sequence ID" value="AEF99414.1"/>
    <property type="molecule type" value="Genomic_DNA"/>
</dbReference>
<dbReference type="PROSITE" id="PS50113">
    <property type="entry name" value="PAC"/>
    <property type="match status" value="2"/>
</dbReference>
<comment type="catalytic activity">
    <reaction evidence="3">
        <text>2 GTP = 3',3'-c-di-GMP + 2 diphosphate</text>
        <dbReference type="Rhea" id="RHEA:24898"/>
        <dbReference type="ChEBI" id="CHEBI:33019"/>
        <dbReference type="ChEBI" id="CHEBI:37565"/>
        <dbReference type="ChEBI" id="CHEBI:58805"/>
        <dbReference type="EC" id="2.7.7.65"/>
    </reaction>
</comment>
<protein>
    <recommendedName>
        <fullName evidence="2">diguanylate cyclase</fullName>
        <ecNumber evidence="2">2.7.7.65</ecNumber>
    </recommendedName>
</protein>
<dbReference type="PANTHER" id="PTHR45138:SF9">
    <property type="entry name" value="DIGUANYLATE CYCLASE DGCM-RELATED"/>
    <property type="match status" value="1"/>
</dbReference>
<dbReference type="STRING" id="857087.Metme_0977"/>
<dbReference type="NCBIfam" id="TIGR00229">
    <property type="entry name" value="sensory_box"/>
    <property type="match status" value="2"/>
</dbReference>
<dbReference type="Gene3D" id="3.30.70.270">
    <property type="match status" value="1"/>
</dbReference>
<dbReference type="HOGENOM" id="CLU_000445_11_4_6"/>
<dbReference type="KEGG" id="mmt:Metme_0977"/>
<dbReference type="InterPro" id="IPR000700">
    <property type="entry name" value="PAS-assoc_C"/>
</dbReference>
<dbReference type="SUPFAM" id="SSF55073">
    <property type="entry name" value="Nucleotide cyclase"/>
    <property type="match status" value="1"/>
</dbReference>
<dbReference type="Pfam" id="PF13426">
    <property type="entry name" value="PAS_9"/>
    <property type="match status" value="1"/>
</dbReference>
<gene>
    <name evidence="7" type="ordered locus">Metme_0977</name>
</gene>
<dbReference type="SMART" id="SM00091">
    <property type="entry name" value="PAS"/>
    <property type="match status" value="2"/>
</dbReference>
<feature type="domain" description="PAS" evidence="4">
    <location>
        <begin position="105"/>
        <end position="153"/>
    </location>
</feature>
<dbReference type="CDD" id="cd01949">
    <property type="entry name" value="GGDEF"/>
    <property type="match status" value="1"/>
</dbReference>
<dbReference type="GO" id="GO:0052621">
    <property type="term" value="F:diguanylate cyclase activity"/>
    <property type="evidence" value="ECO:0007669"/>
    <property type="project" value="UniProtKB-EC"/>
</dbReference>
<dbReference type="InterPro" id="IPR050469">
    <property type="entry name" value="Diguanylate_Cyclase"/>
</dbReference>
<dbReference type="SMART" id="SM00086">
    <property type="entry name" value="PAC"/>
    <property type="match status" value="2"/>
</dbReference>
<accession>G0A7C1</accession>
<reference key="2">
    <citation type="submission" date="2011-05" db="EMBL/GenBank/DDBJ databases">
        <title>Complete genome sequence of the aerobic marine methanotroph Methylomonas methanica MC09.</title>
        <authorList>
            <person name="Boden R."/>
            <person name="Cunliffe M."/>
            <person name="Scanlan J."/>
            <person name="Moussard H."/>
            <person name="Kits K.D."/>
            <person name="Klotz M."/>
            <person name="Jetten M."/>
            <person name="Vuilleumier S."/>
            <person name="Han J."/>
            <person name="Peters L."/>
            <person name="Mikhailova N."/>
            <person name="Teshima H."/>
            <person name="Tapia R."/>
            <person name="Kyrpides N."/>
            <person name="Ivanova N."/>
            <person name="Pagani I."/>
            <person name="Cheng J.-F."/>
            <person name="Goodwin L."/>
            <person name="Han C."/>
            <person name="Hauser L."/>
            <person name="Land M."/>
            <person name="Lapidus A."/>
            <person name="Lucas S."/>
            <person name="Pitluck S."/>
            <person name="Woyke T."/>
            <person name="Stein L.Y."/>
            <person name="Murrell C."/>
        </authorList>
    </citation>
    <scope>NUCLEOTIDE SEQUENCE</scope>
    <source>
        <strain>MC09</strain>
    </source>
</reference>
<evidence type="ECO:0000313" key="7">
    <source>
        <dbReference type="EMBL" id="AEF99414.1"/>
    </source>
</evidence>
<feature type="domain" description="PAC" evidence="5">
    <location>
        <begin position="156"/>
        <end position="208"/>
    </location>
</feature>
<evidence type="ECO:0000259" key="4">
    <source>
        <dbReference type="PROSITE" id="PS50112"/>
    </source>
</evidence>